<dbReference type="SUPFAM" id="SSF57667">
    <property type="entry name" value="beta-beta-alpha zinc fingers"/>
    <property type="match status" value="2"/>
</dbReference>
<dbReference type="Gene3D" id="3.30.160.60">
    <property type="entry name" value="Classic Zinc Finger"/>
    <property type="match status" value="2"/>
</dbReference>
<evidence type="ECO:0000256" key="5">
    <source>
        <dbReference type="ARBA" id="ARBA00022833"/>
    </source>
</evidence>
<protein>
    <submittedName>
        <fullName evidence="9">Zinc finger protein Gfi-1</fullName>
    </submittedName>
</protein>
<dbReference type="InterPro" id="IPR036236">
    <property type="entry name" value="Znf_C2H2_sf"/>
</dbReference>
<keyword evidence="4 7" id="KW-0863">Zinc-finger</keyword>
<evidence type="ECO:0000256" key="6">
    <source>
        <dbReference type="ARBA" id="ARBA00023242"/>
    </source>
</evidence>
<keyword evidence="2" id="KW-0479">Metal-binding</keyword>
<dbReference type="InterPro" id="IPR013087">
    <property type="entry name" value="Znf_C2H2_type"/>
</dbReference>
<feature type="domain" description="C2H2-type" evidence="8">
    <location>
        <begin position="92"/>
        <end position="120"/>
    </location>
</feature>
<gene>
    <name evidence="9" type="ORF">Fcan01_14931</name>
</gene>
<evidence type="ECO:0000313" key="9">
    <source>
        <dbReference type="EMBL" id="OXA50239.1"/>
    </source>
</evidence>
<accession>A0A226DYE2</accession>
<evidence type="ECO:0000256" key="1">
    <source>
        <dbReference type="ARBA" id="ARBA00004123"/>
    </source>
</evidence>
<evidence type="ECO:0000259" key="8">
    <source>
        <dbReference type="PROSITE" id="PS50157"/>
    </source>
</evidence>
<keyword evidence="5" id="KW-0862">Zinc</keyword>
<dbReference type="Pfam" id="PF00096">
    <property type="entry name" value="zf-C2H2"/>
    <property type="match status" value="2"/>
</dbReference>
<comment type="caution">
    <text evidence="9">The sequence shown here is derived from an EMBL/GenBank/DDBJ whole genome shotgun (WGS) entry which is preliminary data.</text>
</comment>
<dbReference type="PANTHER" id="PTHR24394">
    <property type="entry name" value="ZINC FINGER PROTEIN"/>
    <property type="match status" value="1"/>
</dbReference>
<dbReference type="GO" id="GO:0005634">
    <property type="term" value="C:nucleus"/>
    <property type="evidence" value="ECO:0007669"/>
    <property type="project" value="UniProtKB-SubCell"/>
</dbReference>
<name>A0A226DYE2_FOLCA</name>
<dbReference type="OrthoDB" id="8117402at2759"/>
<dbReference type="Proteomes" id="UP000198287">
    <property type="component" value="Unassembled WGS sequence"/>
</dbReference>
<keyword evidence="3" id="KW-0677">Repeat</keyword>
<dbReference type="PROSITE" id="PS00028">
    <property type="entry name" value="ZINC_FINGER_C2H2_1"/>
    <property type="match status" value="3"/>
</dbReference>
<dbReference type="Pfam" id="PF13894">
    <property type="entry name" value="zf-C2H2_4"/>
    <property type="match status" value="1"/>
</dbReference>
<dbReference type="GO" id="GO:0000981">
    <property type="term" value="F:DNA-binding transcription factor activity, RNA polymerase II-specific"/>
    <property type="evidence" value="ECO:0007669"/>
    <property type="project" value="TreeGrafter"/>
</dbReference>
<evidence type="ECO:0000256" key="3">
    <source>
        <dbReference type="ARBA" id="ARBA00022737"/>
    </source>
</evidence>
<reference evidence="9 10" key="1">
    <citation type="submission" date="2015-12" db="EMBL/GenBank/DDBJ databases">
        <title>The genome of Folsomia candida.</title>
        <authorList>
            <person name="Faddeeva A."/>
            <person name="Derks M.F."/>
            <person name="Anvar Y."/>
            <person name="Smit S."/>
            <person name="Van Straalen N."/>
            <person name="Roelofs D."/>
        </authorList>
    </citation>
    <scope>NUCLEOTIDE SEQUENCE [LARGE SCALE GENOMIC DNA]</scope>
    <source>
        <strain evidence="9 10">VU population</strain>
        <tissue evidence="9">Whole body</tissue>
    </source>
</reference>
<dbReference type="GO" id="GO:0008270">
    <property type="term" value="F:zinc ion binding"/>
    <property type="evidence" value="ECO:0007669"/>
    <property type="project" value="UniProtKB-KW"/>
</dbReference>
<dbReference type="EMBL" id="LNIX01000009">
    <property type="protein sequence ID" value="OXA50239.1"/>
    <property type="molecule type" value="Genomic_DNA"/>
</dbReference>
<keyword evidence="10" id="KW-1185">Reference proteome</keyword>
<keyword evidence="6" id="KW-0539">Nucleus</keyword>
<sequence length="318" mass="36292">MADTDKNKGSEVFRELKKTSKSKDKVLQLIKTKNTHKCDMCDETFAKPTDLRIHVKRHRDVKDYSCEICHKTFVTANEVNQHLVSHSDERKFRCMLCSKDYKRNRNLLTHMRIKHAGSSQIEKSILVPRNSYGEFDDETGACKLCNFLPINQESLINHKLRGHVALPTQVYANTGNLKIGLRPFKPEDYYESNGGLFAIIMKIWAKDNVIGISVSKTTYGNTVLAAKENKKTMKYATRNNVTMFKKACSSRILLPEGFEVICEETLTVPIPPFQGTLCSSNGKWVVRNILQKVCVDTFMPPEAISYLKRMTSTRSSLR</sequence>
<proteinExistence type="predicted"/>
<evidence type="ECO:0000256" key="4">
    <source>
        <dbReference type="ARBA" id="ARBA00022771"/>
    </source>
</evidence>
<evidence type="ECO:0000256" key="7">
    <source>
        <dbReference type="PROSITE-ProRule" id="PRU00042"/>
    </source>
</evidence>
<dbReference type="SMART" id="SM00355">
    <property type="entry name" value="ZnF_C2H2"/>
    <property type="match status" value="4"/>
</dbReference>
<organism evidence="9 10">
    <name type="scientific">Folsomia candida</name>
    <name type="common">Springtail</name>
    <dbReference type="NCBI Taxonomy" id="158441"/>
    <lineage>
        <taxon>Eukaryota</taxon>
        <taxon>Metazoa</taxon>
        <taxon>Ecdysozoa</taxon>
        <taxon>Arthropoda</taxon>
        <taxon>Hexapoda</taxon>
        <taxon>Collembola</taxon>
        <taxon>Entomobryomorpha</taxon>
        <taxon>Isotomoidea</taxon>
        <taxon>Isotomidae</taxon>
        <taxon>Proisotominae</taxon>
        <taxon>Folsomia</taxon>
    </lineage>
</organism>
<dbReference type="AlphaFoldDB" id="A0A226DYE2"/>
<dbReference type="STRING" id="158441.A0A226DYE2"/>
<dbReference type="PROSITE" id="PS50157">
    <property type="entry name" value="ZINC_FINGER_C2H2_2"/>
    <property type="match status" value="3"/>
</dbReference>
<evidence type="ECO:0000313" key="10">
    <source>
        <dbReference type="Proteomes" id="UP000198287"/>
    </source>
</evidence>
<comment type="subcellular location">
    <subcellularLocation>
        <location evidence="1">Nucleus</location>
    </subcellularLocation>
</comment>
<evidence type="ECO:0000256" key="2">
    <source>
        <dbReference type="ARBA" id="ARBA00022723"/>
    </source>
</evidence>
<feature type="domain" description="C2H2-type" evidence="8">
    <location>
        <begin position="36"/>
        <end position="63"/>
    </location>
</feature>
<feature type="domain" description="C2H2-type" evidence="8">
    <location>
        <begin position="64"/>
        <end position="91"/>
    </location>
</feature>
<dbReference type="PANTHER" id="PTHR24394:SF29">
    <property type="entry name" value="MYONEURIN"/>
    <property type="match status" value="1"/>
</dbReference>